<dbReference type="GO" id="GO:0005524">
    <property type="term" value="F:ATP binding"/>
    <property type="evidence" value="ECO:0007669"/>
    <property type="project" value="UniProtKB-UniRule"/>
</dbReference>
<dbReference type="PIRSF" id="PIRSF005052">
    <property type="entry name" value="P-loopkin"/>
    <property type="match status" value="1"/>
</dbReference>
<dbReference type="HAMAP" id="MF_00636">
    <property type="entry name" value="RapZ_like"/>
    <property type="match status" value="1"/>
</dbReference>
<dbReference type="EMBL" id="PTQZ01000005">
    <property type="protein sequence ID" value="PQA52116.1"/>
    <property type="molecule type" value="Genomic_DNA"/>
</dbReference>
<name>A0A2P6AV86_9GAMM</name>
<dbReference type="RefSeq" id="WP_105190937.1">
    <property type="nucleotide sequence ID" value="NZ_PTQZ01000005.1"/>
</dbReference>
<evidence type="ECO:0000259" key="6">
    <source>
        <dbReference type="Pfam" id="PF22740"/>
    </source>
</evidence>
<dbReference type="InterPro" id="IPR053931">
    <property type="entry name" value="RapZ_C"/>
</dbReference>
<proteinExistence type="inferred from homology"/>
<keyword evidence="2 4" id="KW-0067">ATP-binding</keyword>
<evidence type="ECO:0000256" key="1">
    <source>
        <dbReference type="ARBA" id="ARBA00022741"/>
    </source>
</evidence>
<dbReference type="Gene3D" id="3.40.50.300">
    <property type="entry name" value="P-loop containing nucleotide triphosphate hydrolases"/>
    <property type="match status" value="1"/>
</dbReference>
<sequence>MKLVIVSGRSGSGKSTALHQLEDLGYYCVDNLPVALLPELVNTFRSGIEGEPTRLAVGIDARNRVHDLSRYADIARILKEQGCDPEIVYLDARDDMLMARFSSTRRKHPLSSNQRSLEEAIAYERELLDQLASHADLRLDTSSLSVHDLREALRQRFEPDGERTSMVLIESFAFKHGVPLDADLVFDVRCLPNPHWETGLRDMTGLDQPVIEFLDEQPLVEALYLDIYSFLLRWLPELQASDRTYVTVAIGCTGGQHRSVYMVERLSAALHETLGQLQTRHRELHRKGRL</sequence>
<dbReference type="Pfam" id="PF22740">
    <property type="entry name" value="PapZ_C"/>
    <property type="match status" value="1"/>
</dbReference>
<comment type="caution">
    <text evidence="7">The sequence shown here is derived from an EMBL/GenBank/DDBJ whole genome shotgun (WGS) entry which is preliminary data.</text>
</comment>
<evidence type="ECO:0000313" key="7">
    <source>
        <dbReference type="EMBL" id="PQA52116.1"/>
    </source>
</evidence>
<dbReference type="InterPro" id="IPR005337">
    <property type="entry name" value="RapZ-like"/>
</dbReference>
<dbReference type="InterPro" id="IPR053930">
    <property type="entry name" value="RapZ-like_N"/>
</dbReference>
<dbReference type="PANTHER" id="PTHR30448">
    <property type="entry name" value="RNASE ADAPTER PROTEIN RAPZ"/>
    <property type="match status" value="1"/>
</dbReference>
<dbReference type="NCBIfam" id="NF003828">
    <property type="entry name" value="PRK05416.1"/>
    <property type="match status" value="1"/>
</dbReference>
<dbReference type="Proteomes" id="UP000243900">
    <property type="component" value="Unassembled WGS sequence"/>
</dbReference>
<dbReference type="AlphaFoldDB" id="A0A2P6AV86"/>
<keyword evidence="8" id="KW-1185">Reference proteome</keyword>
<feature type="binding site" evidence="4">
    <location>
        <begin position="8"/>
        <end position="15"/>
    </location>
    <ligand>
        <name>ATP</name>
        <dbReference type="ChEBI" id="CHEBI:30616"/>
    </ligand>
</feature>
<protein>
    <submittedName>
        <fullName evidence="7">RNase adapter RapZ</fullName>
    </submittedName>
</protein>
<dbReference type="SUPFAM" id="SSF52540">
    <property type="entry name" value="P-loop containing nucleoside triphosphate hydrolases"/>
    <property type="match status" value="1"/>
</dbReference>
<evidence type="ECO:0000256" key="4">
    <source>
        <dbReference type="HAMAP-Rule" id="MF_00636"/>
    </source>
</evidence>
<gene>
    <name evidence="7" type="ORF">C5O18_00535</name>
</gene>
<accession>A0A2P6AV86</accession>
<feature type="domain" description="RapZ C-terminal" evidence="6">
    <location>
        <begin position="167"/>
        <end position="285"/>
    </location>
</feature>
<reference evidence="8" key="1">
    <citation type="submission" date="2018-02" db="EMBL/GenBank/DDBJ databases">
        <title>Genome sequencing of Solimonas sp. HR-BB.</title>
        <authorList>
            <person name="Lee Y."/>
            <person name="Jeon C.O."/>
        </authorList>
    </citation>
    <scope>NUCLEOTIDE SEQUENCE [LARGE SCALE GENOMIC DNA]</scope>
    <source>
        <strain evidence="8">HR-E</strain>
    </source>
</reference>
<organism evidence="7 8">
    <name type="scientific">Amnimonas aquatica</name>
    <dbReference type="NCBI Taxonomy" id="2094561"/>
    <lineage>
        <taxon>Bacteria</taxon>
        <taxon>Pseudomonadati</taxon>
        <taxon>Pseudomonadota</taxon>
        <taxon>Gammaproteobacteria</taxon>
        <taxon>Moraxellales</taxon>
        <taxon>Moraxellaceae</taxon>
        <taxon>Amnimonas</taxon>
    </lineage>
</organism>
<dbReference type="Pfam" id="PF03668">
    <property type="entry name" value="RapZ-like_N"/>
    <property type="match status" value="1"/>
</dbReference>
<evidence type="ECO:0000259" key="5">
    <source>
        <dbReference type="Pfam" id="PF03668"/>
    </source>
</evidence>
<keyword evidence="3 4" id="KW-0342">GTP-binding</keyword>
<feature type="domain" description="RapZ-like N-terminal" evidence="5">
    <location>
        <begin position="1"/>
        <end position="159"/>
    </location>
</feature>
<dbReference type="InterPro" id="IPR027417">
    <property type="entry name" value="P-loop_NTPase"/>
</dbReference>
<evidence type="ECO:0000256" key="3">
    <source>
        <dbReference type="ARBA" id="ARBA00023134"/>
    </source>
</evidence>
<keyword evidence="1 4" id="KW-0547">Nucleotide-binding</keyword>
<dbReference type="OrthoDB" id="9784461at2"/>
<evidence type="ECO:0000313" key="8">
    <source>
        <dbReference type="Proteomes" id="UP000243900"/>
    </source>
</evidence>
<evidence type="ECO:0000256" key="2">
    <source>
        <dbReference type="ARBA" id="ARBA00022840"/>
    </source>
</evidence>
<feature type="binding site" evidence="4">
    <location>
        <begin position="60"/>
        <end position="63"/>
    </location>
    <ligand>
        <name>GTP</name>
        <dbReference type="ChEBI" id="CHEBI:37565"/>
    </ligand>
</feature>
<dbReference type="PANTHER" id="PTHR30448:SF0">
    <property type="entry name" value="RNASE ADAPTER PROTEIN RAPZ"/>
    <property type="match status" value="1"/>
</dbReference>
<dbReference type="GO" id="GO:0005525">
    <property type="term" value="F:GTP binding"/>
    <property type="evidence" value="ECO:0007669"/>
    <property type="project" value="UniProtKB-UniRule"/>
</dbReference>